<evidence type="ECO:0000313" key="3">
    <source>
        <dbReference type="Proteomes" id="UP000286594"/>
    </source>
</evidence>
<evidence type="ECO:0000256" key="1">
    <source>
        <dbReference type="SAM" id="MobiDB-lite"/>
    </source>
</evidence>
<sequence length="373" mass="41892">MTLRQPPTGSAAASRWGRQMQQRRRRQSPALQMTKPPFRRRNAAGGSRAMTDEPIATDPVARIAVALRRHFVAHPGYDAAQELFRELWQKRLAELDLGQPSEGRGIAIIGESGSGKTTAVRRILHQQAFADTDPGELRWISLRVPTPATQKDLARAILRALEFPIVRDSTASRMWDLVNFHLHLRKTWFVHLDEGQELGGRGSDTERAAVINALKSLMQIPDWPINLIVSGTPELHDLLAKDPQLSRRFFVVRFHPVTELDARDDVLALLEHYAAFAELRLGADLADVEFIPRLIHAGREQFGIIVEFLIGAISRALSAGRAELRCGDFAEFYAARTENAFGRNPFTAADFRTVPTGRSQLVDEPTPKPRRRR</sequence>
<comment type="caution">
    <text evidence="2">The sequence shown here is derived from an EMBL/GenBank/DDBJ whole genome shotgun (WGS) entry which is preliminary data.</text>
</comment>
<dbReference type="InterPro" id="IPR008868">
    <property type="entry name" value="TniB"/>
</dbReference>
<dbReference type="Proteomes" id="UP000286594">
    <property type="component" value="Unassembled WGS sequence"/>
</dbReference>
<dbReference type="AlphaFoldDB" id="A0A443L4D1"/>
<dbReference type="Gene3D" id="3.40.50.300">
    <property type="entry name" value="P-loop containing nucleotide triphosphate hydrolases"/>
    <property type="match status" value="1"/>
</dbReference>
<keyword evidence="3" id="KW-1185">Reference proteome</keyword>
<feature type="region of interest" description="Disordered" evidence="1">
    <location>
        <begin position="1"/>
        <end position="52"/>
    </location>
</feature>
<accession>A0A443L4D1</accession>
<dbReference type="OrthoDB" id="5288220at2"/>
<gene>
    <name evidence="2" type="ORF">EOW65_19650</name>
</gene>
<proteinExistence type="predicted"/>
<dbReference type="Pfam" id="PF05621">
    <property type="entry name" value="TniB"/>
    <property type="match status" value="1"/>
</dbReference>
<reference evidence="2 3" key="1">
    <citation type="submission" date="2019-01" db="EMBL/GenBank/DDBJ databases">
        <title>Sinorhodobacter populi sp. nov. isolated from the symptomatic bark tissue of Populus euramericana canker.</title>
        <authorList>
            <person name="Xu G."/>
        </authorList>
    </citation>
    <scope>NUCLEOTIDE SEQUENCE [LARGE SCALE GENOMIC DNA]</scope>
    <source>
        <strain evidence="2 3">CCTCC AB2012026</strain>
    </source>
</reference>
<dbReference type="SUPFAM" id="SSF52540">
    <property type="entry name" value="P-loop containing nucleoside triphosphate hydrolases"/>
    <property type="match status" value="1"/>
</dbReference>
<evidence type="ECO:0000313" key="2">
    <source>
        <dbReference type="EMBL" id="RWR43921.1"/>
    </source>
</evidence>
<name>A0A443L4D1_9RHOB</name>
<dbReference type="EMBL" id="SAVB01000041">
    <property type="protein sequence ID" value="RWR43921.1"/>
    <property type="molecule type" value="Genomic_DNA"/>
</dbReference>
<organism evidence="2 3">
    <name type="scientific">Paenirhodobacter ferrireducens</name>
    <dbReference type="NCBI Taxonomy" id="1215032"/>
    <lineage>
        <taxon>Bacteria</taxon>
        <taxon>Pseudomonadati</taxon>
        <taxon>Pseudomonadota</taxon>
        <taxon>Alphaproteobacteria</taxon>
        <taxon>Rhodobacterales</taxon>
        <taxon>Rhodobacter group</taxon>
        <taxon>Paenirhodobacter</taxon>
    </lineage>
</organism>
<protein>
    <submittedName>
        <fullName evidence="2">AAA family ATPase</fullName>
    </submittedName>
</protein>
<dbReference type="InterPro" id="IPR027417">
    <property type="entry name" value="P-loop_NTPase"/>
</dbReference>